<evidence type="ECO:0000256" key="16">
    <source>
        <dbReference type="ARBA" id="ARBA00073169"/>
    </source>
</evidence>
<feature type="region of interest" description="Disordered" evidence="22">
    <location>
        <begin position="296"/>
        <end position="415"/>
    </location>
</feature>
<evidence type="ECO:0000256" key="7">
    <source>
        <dbReference type="ARBA" id="ARBA00022801"/>
    </source>
</evidence>
<dbReference type="CTD" id="79661"/>
<evidence type="ECO:0000256" key="1">
    <source>
        <dbReference type="ARBA" id="ARBA00004123"/>
    </source>
</evidence>
<dbReference type="GO" id="GO:0008270">
    <property type="term" value="F:zinc ion binding"/>
    <property type="evidence" value="ECO:0007669"/>
    <property type="project" value="InterPro"/>
</dbReference>
<keyword evidence="14" id="KW-0326">Glycosidase</keyword>
<evidence type="ECO:0000256" key="15">
    <source>
        <dbReference type="ARBA" id="ARBA00055258"/>
    </source>
</evidence>
<evidence type="ECO:0000256" key="6">
    <source>
        <dbReference type="ARBA" id="ARBA00022763"/>
    </source>
</evidence>
<evidence type="ECO:0000256" key="11">
    <source>
        <dbReference type="ARBA" id="ARBA00023239"/>
    </source>
</evidence>
<keyword evidence="4" id="KW-0158">Chromosome</keyword>
<dbReference type="FunFam" id="3.20.190.10:FF:000003">
    <property type="entry name" value="endonuclease 8-like 1 isoform X1"/>
    <property type="match status" value="1"/>
</dbReference>
<reference evidence="24" key="1">
    <citation type="submission" date="2019-06" db="EMBL/GenBank/DDBJ databases">
        <authorList>
            <consortium name="Wellcome Sanger Institute Data Sharing"/>
        </authorList>
    </citation>
    <scope>NUCLEOTIDE SEQUENCE [LARGE SCALE GENOMIC DNA]</scope>
</reference>
<keyword evidence="8" id="KW-0238">DNA-binding</keyword>
<organism evidence="24 25">
    <name type="scientific">Salarias fasciatus</name>
    <name type="common">Jewelled blenny</name>
    <name type="synonym">Blennius fasciatus</name>
    <dbReference type="NCBI Taxonomy" id="181472"/>
    <lineage>
        <taxon>Eukaryota</taxon>
        <taxon>Metazoa</taxon>
        <taxon>Chordata</taxon>
        <taxon>Craniata</taxon>
        <taxon>Vertebrata</taxon>
        <taxon>Euteleostomi</taxon>
        <taxon>Actinopterygii</taxon>
        <taxon>Neopterygii</taxon>
        <taxon>Teleostei</taxon>
        <taxon>Neoteleostei</taxon>
        <taxon>Acanthomorphata</taxon>
        <taxon>Ovalentaria</taxon>
        <taxon>Blenniimorphae</taxon>
        <taxon>Blenniiformes</taxon>
        <taxon>Blennioidei</taxon>
        <taxon>Blenniidae</taxon>
        <taxon>Salariinae</taxon>
        <taxon>Salarias</taxon>
    </lineage>
</organism>
<keyword evidence="11" id="KW-0456">Lyase</keyword>
<dbReference type="Ensembl" id="ENSSFAT00005049488.1">
    <property type="protein sequence ID" value="ENSSFAP00005047881.1"/>
    <property type="gene ID" value="ENSSFAG00005023280.1"/>
</dbReference>
<evidence type="ECO:0000256" key="13">
    <source>
        <dbReference type="ARBA" id="ARBA00023268"/>
    </source>
</evidence>
<evidence type="ECO:0000256" key="14">
    <source>
        <dbReference type="ARBA" id="ARBA00023295"/>
    </source>
</evidence>
<dbReference type="PROSITE" id="PS51068">
    <property type="entry name" value="FPG_CAT"/>
    <property type="match status" value="1"/>
</dbReference>
<evidence type="ECO:0000256" key="18">
    <source>
        <dbReference type="ARBA" id="ARBA00079367"/>
    </source>
</evidence>
<feature type="compositionally biased region" description="Basic residues" evidence="22">
    <location>
        <begin position="364"/>
        <end position="373"/>
    </location>
</feature>
<evidence type="ECO:0000256" key="4">
    <source>
        <dbReference type="ARBA" id="ARBA00022454"/>
    </source>
</evidence>
<dbReference type="GO" id="GO:0005813">
    <property type="term" value="C:centrosome"/>
    <property type="evidence" value="ECO:0007669"/>
    <property type="project" value="UniProtKB-SubCell"/>
</dbReference>
<dbReference type="GO" id="GO:0016829">
    <property type="term" value="F:lyase activity"/>
    <property type="evidence" value="ECO:0007669"/>
    <property type="project" value="UniProtKB-KW"/>
</dbReference>
<dbReference type="InterPro" id="IPR035937">
    <property type="entry name" value="FPG_N"/>
</dbReference>
<dbReference type="PANTHER" id="PTHR22993:SF27">
    <property type="entry name" value="ENDONUCLEASE 8-LIKE 1"/>
    <property type="match status" value="1"/>
</dbReference>
<dbReference type="InParanoid" id="A0A672J118"/>
<feature type="domain" description="Formamidopyrimidine-DNA glycosylase catalytic" evidence="23">
    <location>
        <begin position="2"/>
        <end position="128"/>
    </location>
</feature>
<comment type="subcellular location">
    <subcellularLocation>
        <location evidence="2">Chromosome</location>
    </subcellularLocation>
    <subcellularLocation>
        <location evidence="3">Cytoplasm</location>
        <location evidence="3">Cytoskeleton</location>
        <location evidence="3">Microtubule organizing center</location>
        <location evidence="3">Centrosome</location>
    </subcellularLocation>
    <subcellularLocation>
        <location evidence="1">Nucleus</location>
    </subcellularLocation>
</comment>
<proteinExistence type="predicted"/>
<reference evidence="24" key="3">
    <citation type="submission" date="2025-09" db="UniProtKB">
        <authorList>
            <consortium name="Ensembl"/>
        </authorList>
    </citation>
    <scope>IDENTIFICATION</scope>
</reference>
<protein>
    <recommendedName>
        <fullName evidence="16">Endonuclease 8-like 1</fullName>
    </recommendedName>
    <alternativeName>
        <fullName evidence="19">DNA glycosylase/AP lyase Neil1</fullName>
    </alternativeName>
    <alternativeName>
        <fullName evidence="17">DNA-(apurinic or apyrimidinic site) lyase Neil1</fullName>
    </alternativeName>
    <alternativeName>
        <fullName evidence="21">Endonuclease VIII-like 1</fullName>
    </alternativeName>
    <alternativeName>
        <fullName evidence="18">Nei homolog 1</fullName>
    </alternativeName>
    <alternativeName>
        <fullName evidence="20">Nei-like protein 1</fullName>
    </alternativeName>
</protein>
<dbReference type="Pfam" id="PF09292">
    <property type="entry name" value="Neil1-DNA_bind"/>
    <property type="match status" value="1"/>
</dbReference>
<evidence type="ECO:0000256" key="17">
    <source>
        <dbReference type="ARBA" id="ARBA00076846"/>
    </source>
</evidence>
<dbReference type="GO" id="GO:0005634">
    <property type="term" value="C:nucleus"/>
    <property type="evidence" value="ECO:0007669"/>
    <property type="project" value="UniProtKB-SubCell"/>
</dbReference>
<keyword evidence="12" id="KW-0539">Nucleus</keyword>
<evidence type="ECO:0000256" key="8">
    <source>
        <dbReference type="ARBA" id="ARBA00023125"/>
    </source>
</evidence>
<sequence length="415" mass="46914">MPEGPELHLASQFVNKVCAGVVFSGPVIKSEVSKSPDVSFSCEAYRITAASRGKEVKLTLTPMKADEPKRRAKAGQADEPMDIVFRFGMSGFFRFTGEDELPKHAHLRFYTKEKPCRVLSFVDARRFGSWQPNGTWQAGRGPCIMFEYKSFRENVVSHLSDRAFERPICEVLLNQKYFNGIGNYLRAEILFRLNIPPFVSARTALEGLESEDLYENMKPLKNETADITKGVRKKKAKEETGDLLRLCHTVPLEVVSLGGKGYDPEKADYSAFQAWLQCYYVDGMKSLRDHNGRTMWFKGDPGPLVPKDSKSPSPKKRIKKEDHDYTDKKKVAKVRSGSTTKKSTIKRESVTKTPKKEKKDADRRKTKPTRKKTPGANAPQQEAKSGERRRKTSRTQPTDGVAASGPQRRSLRLSR</sequence>
<dbReference type="FunFam" id="1.10.8.50:FF:000007">
    <property type="entry name" value="endonuclease 8-like 1 isoform X1"/>
    <property type="match status" value="1"/>
</dbReference>
<dbReference type="InterPro" id="IPR012319">
    <property type="entry name" value="FPG_cat"/>
</dbReference>
<dbReference type="AlphaFoldDB" id="A0A672J118"/>
<name>A0A672J118_SALFA</name>
<evidence type="ECO:0000313" key="25">
    <source>
        <dbReference type="Proteomes" id="UP000472267"/>
    </source>
</evidence>
<dbReference type="RefSeq" id="XP_029952322.1">
    <property type="nucleotide sequence ID" value="XM_030096462.1"/>
</dbReference>
<evidence type="ECO:0000256" key="9">
    <source>
        <dbReference type="ARBA" id="ARBA00023204"/>
    </source>
</evidence>
<evidence type="ECO:0000256" key="21">
    <source>
        <dbReference type="ARBA" id="ARBA00083344"/>
    </source>
</evidence>
<keyword evidence="13" id="KW-0511">Multifunctional enzyme</keyword>
<evidence type="ECO:0000256" key="22">
    <source>
        <dbReference type="SAM" id="MobiDB-lite"/>
    </source>
</evidence>
<keyword evidence="6" id="KW-0227">DNA damage</keyword>
<evidence type="ECO:0000256" key="2">
    <source>
        <dbReference type="ARBA" id="ARBA00004286"/>
    </source>
</evidence>
<dbReference type="Pfam" id="PF01149">
    <property type="entry name" value="Fapy_DNA_glyco"/>
    <property type="match status" value="1"/>
</dbReference>
<evidence type="ECO:0000256" key="20">
    <source>
        <dbReference type="ARBA" id="ARBA00082920"/>
    </source>
</evidence>
<feature type="compositionally biased region" description="Basic and acidic residues" evidence="22">
    <location>
        <begin position="319"/>
        <end position="329"/>
    </location>
</feature>
<dbReference type="GO" id="GO:0005694">
    <property type="term" value="C:chromosome"/>
    <property type="evidence" value="ECO:0007669"/>
    <property type="project" value="UniProtKB-SubCell"/>
</dbReference>
<evidence type="ECO:0000256" key="5">
    <source>
        <dbReference type="ARBA" id="ARBA00022490"/>
    </source>
</evidence>
<reference evidence="24" key="2">
    <citation type="submission" date="2025-08" db="UniProtKB">
        <authorList>
            <consortium name="Ensembl"/>
        </authorList>
    </citation>
    <scope>IDENTIFICATION</scope>
</reference>
<dbReference type="GeneID" id="115391996"/>
<dbReference type="InterPro" id="IPR015371">
    <property type="entry name" value="Endonuclease-VIII_DNA-bd"/>
</dbReference>
<dbReference type="FunCoup" id="A0A672J118">
    <property type="interactions" value="168"/>
</dbReference>
<evidence type="ECO:0000256" key="10">
    <source>
        <dbReference type="ARBA" id="ARBA00023212"/>
    </source>
</evidence>
<dbReference type="GO" id="GO:0003906">
    <property type="term" value="F:DNA-(apurinic or apyrimidinic site) endonuclease activity"/>
    <property type="evidence" value="ECO:0007669"/>
    <property type="project" value="InterPro"/>
</dbReference>
<dbReference type="SUPFAM" id="SSF57716">
    <property type="entry name" value="Glucocorticoid receptor-like (DNA-binding domain)"/>
    <property type="match status" value="1"/>
</dbReference>
<keyword evidence="25" id="KW-1185">Reference proteome</keyword>
<dbReference type="CDD" id="cd08967">
    <property type="entry name" value="MeNeil1_N"/>
    <property type="match status" value="1"/>
</dbReference>
<evidence type="ECO:0000259" key="23">
    <source>
        <dbReference type="PROSITE" id="PS51068"/>
    </source>
</evidence>
<evidence type="ECO:0000256" key="12">
    <source>
        <dbReference type="ARBA" id="ARBA00023242"/>
    </source>
</evidence>
<dbReference type="InterPro" id="IPR010979">
    <property type="entry name" value="Ribosomal_uS13-like_H2TH"/>
</dbReference>
<accession>A0A672J118</accession>
<dbReference type="GO" id="GO:0003677">
    <property type="term" value="F:DNA binding"/>
    <property type="evidence" value="ECO:0007669"/>
    <property type="project" value="UniProtKB-KW"/>
</dbReference>
<comment type="function">
    <text evidence="15">Involved in base excision repair of DNA damaged by oxidation or by mutagenic agents. Acts as a DNA glycosylase that recognizes and removes damaged bases. Has a preference for oxidized pyrimidines, such as thymine glycol, formamidopyrimidine (Fapy) and 5-hydroxyuracil. Has marginal activity towards 8-oxoguanine. Has AP (apurinic/apyrimidinic) lyase activity and introduces nicks in the DNA strand. Cleaves the DNA backbone by beta-delta elimination to generate a single-strand break at the site of the removed base with both 3'- and 5'-phosphates. Has DNA glycosylase/lyase activity towards mismatched uracil and thymine, in particular in U:C and T:C mismatches. Specifically binds 5-hydroxymethylcytosine (5hmC), suggesting that it acts as a specific reader of 5hmC.</text>
</comment>
<dbReference type="GO" id="GO:0019104">
    <property type="term" value="F:DNA N-glycosylase activity"/>
    <property type="evidence" value="ECO:0007669"/>
    <property type="project" value="InterPro"/>
</dbReference>
<keyword evidence="5" id="KW-0963">Cytoplasm</keyword>
<dbReference type="OMA" id="IMFEYKS"/>
<dbReference type="SUPFAM" id="SSF46946">
    <property type="entry name" value="S13-like H2TH domain"/>
    <property type="match status" value="1"/>
</dbReference>
<dbReference type="OrthoDB" id="6260718at2759"/>
<evidence type="ECO:0000256" key="3">
    <source>
        <dbReference type="ARBA" id="ARBA00004300"/>
    </source>
</evidence>
<dbReference type="PANTHER" id="PTHR22993">
    <property type="entry name" value="FORMAMIDOPYRIMIDINE-DNA GLYCOSYLASE"/>
    <property type="match status" value="1"/>
</dbReference>
<dbReference type="Gene3D" id="1.10.8.50">
    <property type="match status" value="1"/>
</dbReference>
<dbReference type="Proteomes" id="UP000472267">
    <property type="component" value="Chromosome 7"/>
</dbReference>
<keyword evidence="10" id="KW-0206">Cytoskeleton</keyword>
<dbReference type="SUPFAM" id="SSF81624">
    <property type="entry name" value="N-terminal domain of MutM-like DNA repair proteins"/>
    <property type="match status" value="1"/>
</dbReference>
<dbReference type="GO" id="GO:0006284">
    <property type="term" value="P:base-excision repair"/>
    <property type="evidence" value="ECO:0007669"/>
    <property type="project" value="InterPro"/>
</dbReference>
<evidence type="ECO:0000256" key="19">
    <source>
        <dbReference type="ARBA" id="ARBA00081872"/>
    </source>
</evidence>
<dbReference type="Gene3D" id="3.20.190.10">
    <property type="entry name" value="MutM-like, N-terminal"/>
    <property type="match status" value="1"/>
</dbReference>
<dbReference type="SMART" id="SM00898">
    <property type="entry name" value="Fapy_DNA_glyco"/>
    <property type="match status" value="1"/>
</dbReference>
<keyword evidence="9" id="KW-0234">DNA repair</keyword>
<evidence type="ECO:0000313" key="24">
    <source>
        <dbReference type="Ensembl" id="ENSSFAP00005047881.1"/>
    </source>
</evidence>
<gene>
    <name evidence="24" type="primary">neil1</name>
</gene>
<keyword evidence="7" id="KW-0378">Hydrolase</keyword>